<sequence>MTSKIVPTGGTMHQIGSDSNLISKSASDKAMMEQIQATHSPDGREFDVKLLLYVIEDILHHATSPSIPGLGLADATLYGRSLSDDFVQSDISDLVELLAQPINITFSEISSKCSEGLDSHTITLALLKILSSFSWDAKVMIALAAFSMNYSRLWLLLGSNPLGSSLVQLTQLTQLPDMIKRTDSLKLKFEAMTNLIKVMLDVTKCIVEFKELPSQYIALNPPEMVAATASISIAVYWTLRSIVACALQIKYFIGMRLEHMAKTEEDWDLSSLAQKLTNIHNHLQKQLDLCLQFSEEKGDIERFQGLVKLLQTTHIDNLKILKSLIYAKDDQLPLVDGSTKRRVSIDVLRRKNVLLLISNLDFSHEEHFILGQMYTKSRQHPTTTYEVVWVPIVDRTTPWDEVEQRKFKSIQVSMPWFSVHHPSLLDPTAIKYIKEVWHFNKKPLLVVLDPHGKVVNPNAIHMCWIWGNMAFPCTTLTEEALWEGSTWTIELLADSIDQSILNWIKDGKYICLYGGENLDWIRRFTNRTRVVAEAAGIPLEMMYVGKNNPRKKVWKISSVILAEKLSHILPDPTLIWFFWVRLESMWHSKMQHGKTIENDPIMNEIMTILSFDGSDKGWAVISQGKSEMAKAKGDTILKSLALFDQWKDRIGQVGFVNALNDNLNELRTPQHCDHLIFPCTAENIPETIVCATCKTHMEKFIMYRCCRD</sequence>
<evidence type="ECO:0000313" key="1">
    <source>
        <dbReference type="EMBL" id="KAI7996529.1"/>
    </source>
</evidence>
<protein>
    <submittedName>
        <fullName evidence="1">Protein SIEVE ELEMENT OCCLUSION B</fullName>
    </submittedName>
</protein>
<name>A0ACC0G7H4_9ERIC</name>
<organism evidence="1 2">
    <name type="scientific">Camellia lanceoleosa</name>
    <dbReference type="NCBI Taxonomy" id="1840588"/>
    <lineage>
        <taxon>Eukaryota</taxon>
        <taxon>Viridiplantae</taxon>
        <taxon>Streptophyta</taxon>
        <taxon>Embryophyta</taxon>
        <taxon>Tracheophyta</taxon>
        <taxon>Spermatophyta</taxon>
        <taxon>Magnoliopsida</taxon>
        <taxon>eudicotyledons</taxon>
        <taxon>Gunneridae</taxon>
        <taxon>Pentapetalae</taxon>
        <taxon>asterids</taxon>
        <taxon>Ericales</taxon>
        <taxon>Theaceae</taxon>
        <taxon>Camellia</taxon>
    </lineage>
</organism>
<comment type="caution">
    <text evidence="1">The sequence shown here is derived from an EMBL/GenBank/DDBJ whole genome shotgun (WGS) entry which is preliminary data.</text>
</comment>
<gene>
    <name evidence="1" type="ORF">LOK49_LG10G00260</name>
</gene>
<dbReference type="Proteomes" id="UP001060215">
    <property type="component" value="Chromosome 10"/>
</dbReference>
<accession>A0ACC0G7H4</accession>
<proteinExistence type="predicted"/>
<keyword evidence="2" id="KW-1185">Reference proteome</keyword>
<evidence type="ECO:0000313" key="2">
    <source>
        <dbReference type="Proteomes" id="UP001060215"/>
    </source>
</evidence>
<dbReference type="EMBL" id="CM045767">
    <property type="protein sequence ID" value="KAI7996529.1"/>
    <property type="molecule type" value="Genomic_DNA"/>
</dbReference>
<reference evidence="1 2" key="1">
    <citation type="journal article" date="2022" name="Plant J.">
        <title>Chromosome-level genome of Camellia lanceoleosa provides a valuable resource for understanding genome evolution and self-incompatibility.</title>
        <authorList>
            <person name="Gong W."/>
            <person name="Xiao S."/>
            <person name="Wang L."/>
            <person name="Liao Z."/>
            <person name="Chang Y."/>
            <person name="Mo W."/>
            <person name="Hu G."/>
            <person name="Li W."/>
            <person name="Zhao G."/>
            <person name="Zhu H."/>
            <person name="Hu X."/>
            <person name="Ji K."/>
            <person name="Xiang X."/>
            <person name="Song Q."/>
            <person name="Yuan D."/>
            <person name="Jin S."/>
            <person name="Zhang L."/>
        </authorList>
    </citation>
    <scope>NUCLEOTIDE SEQUENCE [LARGE SCALE GENOMIC DNA]</scope>
    <source>
        <strain evidence="1">SQ_2022a</strain>
    </source>
</reference>